<gene>
    <name evidence="5" type="ORF">BEMITA_LOCUS10694</name>
</gene>
<evidence type="ECO:0000256" key="1">
    <source>
        <dbReference type="ARBA" id="ARBA00023157"/>
    </source>
</evidence>
<name>A0A9P0AK06_BEMTA</name>
<feature type="domain" description="CUB" evidence="4">
    <location>
        <begin position="137"/>
        <end position="216"/>
    </location>
</feature>
<dbReference type="Pfam" id="PF00431">
    <property type="entry name" value="CUB"/>
    <property type="match status" value="1"/>
</dbReference>
<sequence length="388" mass="42972">MLHSLRKSQYSVRVLTEASIQSFSSQKLQRSHSQLFKMLLSFSLLVLVSDYAFGFFFPFPLKIPIPFKVPVPVPAEKERFFLPPPWYYYPRVIPTGQCITDLKQEGTCMTKASCNVQGGNVGGSCTGGVCCVFERTCGGSSKADVTYFKSPSYPGPFNSGLQCSLTVSKASDKICQLRIDFETFNISQPTKGECKHDFLTVGEETVPNICGQNSGQHIYVNFDPEKTVSHVSVDTSSAVSFNRLWNLKVKQIPCNSKYQAQLLTNLNYGVCIASPKDYCSLEWSGSDSFNMPSETESSVHYETSTAPVTEQPDEKEGSCASNFIVIPHPYEGETATTTDRFCGNTFTQIKTLSKPFVLTVVTAKTASSEETWTDSGFKLNFRLLSCKC</sequence>
<feature type="transmembrane region" description="Helical" evidence="3">
    <location>
        <begin position="35"/>
        <end position="57"/>
    </location>
</feature>
<dbReference type="EMBL" id="OU963867">
    <property type="protein sequence ID" value="CAH0392147.1"/>
    <property type="molecule type" value="Genomic_DNA"/>
</dbReference>
<keyword evidence="1" id="KW-1015">Disulfide bond</keyword>
<evidence type="ECO:0000259" key="4">
    <source>
        <dbReference type="PROSITE" id="PS01180"/>
    </source>
</evidence>
<keyword evidence="6" id="KW-1185">Reference proteome</keyword>
<evidence type="ECO:0000256" key="2">
    <source>
        <dbReference type="PROSITE-ProRule" id="PRU00059"/>
    </source>
</evidence>
<proteinExistence type="predicted"/>
<accession>A0A9P0AK06</accession>
<keyword evidence="3" id="KW-0472">Membrane</keyword>
<dbReference type="InterPro" id="IPR058698">
    <property type="entry name" value="CUB_metazoa"/>
</dbReference>
<keyword evidence="3" id="KW-1133">Transmembrane helix</keyword>
<dbReference type="PROSITE" id="PS01180">
    <property type="entry name" value="CUB"/>
    <property type="match status" value="1"/>
</dbReference>
<dbReference type="InterPro" id="IPR035914">
    <property type="entry name" value="Sperma_CUB_dom_sf"/>
</dbReference>
<dbReference type="Gene3D" id="2.60.120.290">
    <property type="entry name" value="Spermadhesin, CUB domain"/>
    <property type="match status" value="1"/>
</dbReference>
<dbReference type="Proteomes" id="UP001152759">
    <property type="component" value="Chromosome 6"/>
</dbReference>
<evidence type="ECO:0000256" key="3">
    <source>
        <dbReference type="SAM" id="Phobius"/>
    </source>
</evidence>
<protein>
    <recommendedName>
        <fullName evidence="4">CUB domain-containing protein</fullName>
    </recommendedName>
</protein>
<evidence type="ECO:0000313" key="5">
    <source>
        <dbReference type="EMBL" id="CAH0392147.1"/>
    </source>
</evidence>
<dbReference type="SUPFAM" id="SSF49854">
    <property type="entry name" value="Spermadhesin, CUB domain"/>
    <property type="match status" value="1"/>
</dbReference>
<organism evidence="5 6">
    <name type="scientific">Bemisia tabaci</name>
    <name type="common">Sweetpotato whitefly</name>
    <name type="synonym">Aleurodes tabaci</name>
    <dbReference type="NCBI Taxonomy" id="7038"/>
    <lineage>
        <taxon>Eukaryota</taxon>
        <taxon>Metazoa</taxon>
        <taxon>Ecdysozoa</taxon>
        <taxon>Arthropoda</taxon>
        <taxon>Hexapoda</taxon>
        <taxon>Insecta</taxon>
        <taxon>Pterygota</taxon>
        <taxon>Neoptera</taxon>
        <taxon>Paraneoptera</taxon>
        <taxon>Hemiptera</taxon>
        <taxon>Sternorrhyncha</taxon>
        <taxon>Aleyrodoidea</taxon>
        <taxon>Aleyrodidae</taxon>
        <taxon>Aleyrodinae</taxon>
        <taxon>Bemisia</taxon>
    </lineage>
</organism>
<comment type="caution">
    <text evidence="2">Lacks conserved residue(s) required for the propagation of feature annotation.</text>
</comment>
<dbReference type="PANTHER" id="PTHR33236">
    <property type="entry name" value="INTRAFLAGELLAR TRANSPORT PROTEIN 122 FAMILY PROTEIN-RELATED"/>
    <property type="match status" value="1"/>
</dbReference>
<keyword evidence="3" id="KW-0812">Transmembrane</keyword>
<dbReference type="InterPro" id="IPR000859">
    <property type="entry name" value="CUB_dom"/>
</dbReference>
<dbReference type="AlphaFoldDB" id="A0A9P0AK06"/>
<dbReference type="Pfam" id="PF26080">
    <property type="entry name" value="CUB_animal"/>
    <property type="match status" value="1"/>
</dbReference>
<evidence type="ECO:0000313" key="6">
    <source>
        <dbReference type="Proteomes" id="UP001152759"/>
    </source>
</evidence>
<dbReference type="PANTHER" id="PTHR33236:SF12">
    <property type="entry name" value="CUB DOMAIN-CONTAINING PROTEIN-RELATED"/>
    <property type="match status" value="1"/>
</dbReference>
<reference evidence="5" key="1">
    <citation type="submission" date="2021-12" db="EMBL/GenBank/DDBJ databases">
        <authorList>
            <person name="King R."/>
        </authorList>
    </citation>
    <scope>NUCLEOTIDE SEQUENCE</scope>
</reference>